<dbReference type="AlphaFoldDB" id="A0A561EJG7"/>
<dbReference type="EMBL" id="VIVR01000001">
    <property type="protein sequence ID" value="TWE15755.1"/>
    <property type="molecule type" value="Genomic_DNA"/>
</dbReference>
<dbReference type="RefSeq" id="WP_145787450.1">
    <property type="nucleotide sequence ID" value="NZ_BAAABR010000004.1"/>
</dbReference>
<dbReference type="SUPFAM" id="SSF53756">
    <property type="entry name" value="UDP-Glycosyltransferase/glycogen phosphorylase"/>
    <property type="match status" value="1"/>
</dbReference>
<dbReference type="GO" id="GO:0005829">
    <property type="term" value="C:cytosol"/>
    <property type="evidence" value="ECO:0007669"/>
    <property type="project" value="TreeGrafter"/>
</dbReference>
<proteinExistence type="predicted"/>
<gene>
    <name evidence="1" type="ORF">FB465_0685</name>
</gene>
<comment type="caution">
    <text evidence="1">The sequence shown here is derived from an EMBL/GenBank/DDBJ whole genome shotgun (WGS) entry which is preliminary data.</text>
</comment>
<dbReference type="PANTHER" id="PTHR10788:SF123">
    <property type="entry name" value="TREHALOSE-PHOSPHATASE"/>
    <property type="match status" value="1"/>
</dbReference>
<dbReference type="Proteomes" id="UP000318416">
    <property type="component" value="Unassembled WGS sequence"/>
</dbReference>
<dbReference type="GO" id="GO:0004805">
    <property type="term" value="F:trehalose-phosphatase activity"/>
    <property type="evidence" value="ECO:0007669"/>
    <property type="project" value="TreeGrafter"/>
</dbReference>
<dbReference type="PANTHER" id="PTHR10788">
    <property type="entry name" value="TREHALOSE-6-PHOSPHATE SYNTHASE"/>
    <property type="match status" value="1"/>
</dbReference>
<organism evidence="1 2">
    <name type="scientific">Kitasatospora atroaurantiaca</name>
    <dbReference type="NCBI Taxonomy" id="285545"/>
    <lineage>
        <taxon>Bacteria</taxon>
        <taxon>Bacillati</taxon>
        <taxon>Actinomycetota</taxon>
        <taxon>Actinomycetes</taxon>
        <taxon>Kitasatosporales</taxon>
        <taxon>Streptomycetaceae</taxon>
        <taxon>Kitasatospora</taxon>
    </lineage>
</organism>
<evidence type="ECO:0000313" key="1">
    <source>
        <dbReference type="EMBL" id="TWE15755.1"/>
    </source>
</evidence>
<reference evidence="1 2" key="1">
    <citation type="submission" date="2019-06" db="EMBL/GenBank/DDBJ databases">
        <title>Sequencing the genomes of 1000 actinobacteria strains.</title>
        <authorList>
            <person name="Klenk H.-P."/>
        </authorList>
    </citation>
    <scope>NUCLEOTIDE SEQUENCE [LARGE SCALE GENOMIC DNA]</scope>
    <source>
        <strain evidence="1 2">DSM 41649</strain>
    </source>
</reference>
<sequence>MTDRQLFLASKRAAVSFAPDPDTGELRPWLAPGGTGNVVAEQAGVLDVTWIASADTDDDHRAARENPDGLTLGLRSGHNIRIRLLRHDRGTFEVVQNFLTAQLLWAANNYGWDTWTSPTFGAETYGAMEHFAEFTGDFADALLKSSAEAADPVYLVHDYQLVAVPAKLREQRPDAPILLFVHIPWPSPDYWRVLPKPVRVGLLEGMLPATTIGFFADRWRRNFLDCVADLIPDAEVDRDAGIIHRRGHRTRVRTMPLGYSPLAIGSGEPRMPDGFAEWAGDRPLVVHSGRTDPMKNAERAVRAFVLAVRGNERLRDARMLVRMNPNRLYVEANADYLRRVQGAIAEANAELGADTVRRHCDNEVDHTLGCFRRADLLMFNSTVDGQNLSTFEAPLVNGRDAEVILSELCGAAEVLGPVCRTVNPFDLIEQARAIEAGLTMPAAERAEAAERRRRAAEPWTLEAWVRAQLDGLAVDHRARHE</sequence>
<name>A0A561EJG7_9ACTN</name>
<protein>
    <submittedName>
        <fullName evidence="1">Trehalose 6-phosphate synthase</fullName>
    </submittedName>
</protein>
<dbReference type="GO" id="GO:0005992">
    <property type="term" value="P:trehalose biosynthetic process"/>
    <property type="evidence" value="ECO:0007669"/>
    <property type="project" value="InterPro"/>
</dbReference>
<dbReference type="Pfam" id="PF00982">
    <property type="entry name" value="Glyco_transf_20"/>
    <property type="match status" value="1"/>
</dbReference>
<dbReference type="GO" id="GO:0005946">
    <property type="term" value="C:alpha,alpha-trehalose-phosphate synthase complex (UDP-forming)"/>
    <property type="evidence" value="ECO:0007669"/>
    <property type="project" value="TreeGrafter"/>
</dbReference>
<dbReference type="GO" id="GO:0034605">
    <property type="term" value="P:cellular response to heat"/>
    <property type="evidence" value="ECO:0007669"/>
    <property type="project" value="TreeGrafter"/>
</dbReference>
<evidence type="ECO:0000313" key="2">
    <source>
        <dbReference type="Proteomes" id="UP000318416"/>
    </source>
</evidence>
<accession>A0A561EJG7</accession>
<keyword evidence="2" id="KW-1185">Reference proteome</keyword>
<dbReference type="GO" id="GO:0003825">
    <property type="term" value="F:alpha,alpha-trehalose-phosphate synthase (UDP-forming) activity"/>
    <property type="evidence" value="ECO:0007669"/>
    <property type="project" value="TreeGrafter"/>
</dbReference>
<dbReference type="InterPro" id="IPR001830">
    <property type="entry name" value="Glyco_trans_20"/>
</dbReference>
<dbReference type="Gene3D" id="3.40.50.2000">
    <property type="entry name" value="Glycogen Phosphorylase B"/>
    <property type="match status" value="2"/>
</dbReference>
<dbReference type="OrthoDB" id="9761633at2"/>